<dbReference type="PROSITE" id="PS00893">
    <property type="entry name" value="NUDIX_BOX"/>
    <property type="match status" value="1"/>
</dbReference>
<dbReference type="NCBIfam" id="NF001299">
    <property type="entry name" value="PRK00241.1"/>
    <property type="match status" value="1"/>
</dbReference>
<gene>
    <name evidence="11" type="primary">nudC</name>
    <name evidence="11" type="ORF">ACFONP_04775</name>
</gene>
<dbReference type="PROSITE" id="PS51462">
    <property type="entry name" value="NUDIX"/>
    <property type="match status" value="1"/>
</dbReference>
<dbReference type="InterPro" id="IPR049734">
    <property type="entry name" value="NudC-like_C"/>
</dbReference>
<dbReference type="Pfam" id="PF00293">
    <property type="entry name" value="NUDIX"/>
    <property type="match status" value="1"/>
</dbReference>
<dbReference type="InterPro" id="IPR000086">
    <property type="entry name" value="NUDIX_hydrolase_dom"/>
</dbReference>
<comment type="cofactor">
    <cofactor evidence="2">
        <name>Zn(2+)</name>
        <dbReference type="ChEBI" id="CHEBI:29105"/>
    </cofactor>
</comment>
<keyword evidence="6 11" id="KW-0378">Hydrolase</keyword>
<dbReference type="SUPFAM" id="SSF55811">
    <property type="entry name" value="Nudix"/>
    <property type="match status" value="1"/>
</dbReference>
<feature type="domain" description="Nudix hydrolase" evidence="10">
    <location>
        <begin position="165"/>
        <end position="287"/>
    </location>
</feature>
<name>A0ABV7M9I8_9PROT</name>
<dbReference type="InterPro" id="IPR015375">
    <property type="entry name" value="NADH_PPase-like_N"/>
</dbReference>
<dbReference type="Gene3D" id="3.90.79.20">
    <property type="match status" value="1"/>
</dbReference>
<accession>A0ABV7M9I8</accession>
<dbReference type="Proteomes" id="UP001595607">
    <property type="component" value="Unassembled WGS sequence"/>
</dbReference>
<evidence type="ECO:0000256" key="5">
    <source>
        <dbReference type="ARBA" id="ARBA00022723"/>
    </source>
</evidence>
<dbReference type="InterPro" id="IPR020084">
    <property type="entry name" value="NUDIX_hydrolase_CS"/>
</dbReference>
<reference evidence="12" key="1">
    <citation type="journal article" date="2019" name="Int. J. Syst. Evol. Microbiol.">
        <title>The Global Catalogue of Microorganisms (GCM) 10K type strain sequencing project: providing services to taxonomists for standard genome sequencing and annotation.</title>
        <authorList>
            <consortium name="The Broad Institute Genomics Platform"/>
            <consortium name="The Broad Institute Genome Sequencing Center for Infectious Disease"/>
            <person name="Wu L."/>
            <person name="Ma J."/>
        </authorList>
    </citation>
    <scope>NUCLEOTIDE SEQUENCE [LARGE SCALE GENOMIC DNA]</scope>
    <source>
        <strain evidence="12">KCTC 22245</strain>
    </source>
</reference>
<evidence type="ECO:0000256" key="9">
    <source>
        <dbReference type="ARBA" id="ARBA00023679"/>
    </source>
</evidence>
<keyword evidence="5" id="KW-0479">Metal-binding</keyword>
<keyword evidence="7" id="KW-0460">Magnesium</keyword>
<dbReference type="Pfam" id="PF09297">
    <property type="entry name" value="Zn_ribbon_NUD"/>
    <property type="match status" value="1"/>
</dbReference>
<evidence type="ECO:0000256" key="4">
    <source>
        <dbReference type="ARBA" id="ARBA00012381"/>
    </source>
</evidence>
<evidence type="ECO:0000313" key="12">
    <source>
        <dbReference type="Proteomes" id="UP001595607"/>
    </source>
</evidence>
<dbReference type="InterPro" id="IPR015376">
    <property type="entry name" value="Znr_NADH_PPase"/>
</dbReference>
<evidence type="ECO:0000256" key="6">
    <source>
        <dbReference type="ARBA" id="ARBA00022801"/>
    </source>
</evidence>
<organism evidence="11 12">
    <name type="scientific">Parvularcula lutaonensis</name>
    <dbReference type="NCBI Taxonomy" id="491923"/>
    <lineage>
        <taxon>Bacteria</taxon>
        <taxon>Pseudomonadati</taxon>
        <taxon>Pseudomonadota</taxon>
        <taxon>Alphaproteobacteria</taxon>
        <taxon>Parvularculales</taxon>
        <taxon>Parvularculaceae</taxon>
        <taxon>Parvularcula</taxon>
    </lineage>
</organism>
<dbReference type="EC" id="3.6.1.22" evidence="4"/>
<dbReference type="EMBL" id="JBHRVA010000002">
    <property type="protein sequence ID" value="MFC3302041.1"/>
    <property type="molecule type" value="Genomic_DNA"/>
</dbReference>
<dbReference type="InterPro" id="IPR050241">
    <property type="entry name" value="NAD-cap_RNA_hydrolase_NudC"/>
</dbReference>
<comment type="similarity">
    <text evidence="3">Belongs to the Nudix hydrolase family. NudC subfamily.</text>
</comment>
<proteinExistence type="inferred from homology"/>
<dbReference type="PANTHER" id="PTHR42904">
    <property type="entry name" value="NUDIX HYDROLASE, NUDC SUBFAMILY"/>
    <property type="match status" value="1"/>
</dbReference>
<evidence type="ECO:0000313" key="11">
    <source>
        <dbReference type="EMBL" id="MFC3302041.1"/>
    </source>
</evidence>
<evidence type="ECO:0000256" key="3">
    <source>
        <dbReference type="ARBA" id="ARBA00009595"/>
    </source>
</evidence>
<dbReference type="PANTHER" id="PTHR42904:SF6">
    <property type="entry name" value="NAD-CAPPED RNA HYDROLASE NUDT12"/>
    <property type="match status" value="1"/>
</dbReference>
<evidence type="ECO:0000256" key="1">
    <source>
        <dbReference type="ARBA" id="ARBA00001946"/>
    </source>
</evidence>
<protein>
    <recommendedName>
        <fullName evidence="4">NAD(+) diphosphatase</fullName>
        <ecNumber evidence="4">3.6.1.22</ecNumber>
    </recommendedName>
</protein>
<evidence type="ECO:0000259" key="10">
    <source>
        <dbReference type="PROSITE" id="PS51462"/>
    </source>
</evidence>
<evidence type="ECO:0000256" key="8">
    <source>
        <dbReference type="ARBA" id="ARBA00023027"/>
    </source>
</evidence>
<keyword evidence="8" id="KW-0520">NAD</keyword>
<evidence type="ECO:0000256" key="2">
    <source>
        <dbReference type="ARBA" id="ARBA00001947"/>
    </source>
</evidence>
<comment type="caution">
    <text evidence="11">The sequence shown here is derived from an EMBL/GenBank/DDBJ whole genome shotgun (WGS) entry which is preliminary data.</text>
</comment>
<dbReference type="InterPro" id="IPR015797">
    <property type="entry name" value="NUDIX_hydrolase-like_dom_sf"/>
</dbReference>
<dbReference type="RefSeq" id="WP_189574177.1">
    <property type="nucleotide sequence ID" value="NZ_BMXU01000001.1"/>
</dbReference>
<comment type="catalytic activity">
    <reaction evidence="9">
        <text>a 5'-end NAD(+)-phospho-ribonucleoside in mRNA + H2O = a 5'-end phospho-adenosine-phospho-ribonucleoside in mRNA + beta-nicotinamide D-ribonucleotide + 2 H(+)</text>
        <dbReference type="Rhea" id="RHEA:60876"/>
        <dbReference type="Rhea" id="RHEA-COMP:15698"/>
        <dbReference type="Rhea" id="RHEA-COMP:15719"/>
        <dbReference type="ChEBI" id="CHEBI:14649"/>
        <dbReference type="ChEBI" id="CHEBI:15377"/>
        <dbReference type="ChEBI" id="CHEBI:15378"/>
        <dbReference type="ChEBI" id="CHEBI:144029"/>
        <dbReference type="ChEBI" id="CHEBI:144051"/>
    </reaction>
    <physiologicalReaction direction="left-to-right" evidence="9">
        <dbReference type="Rhea" id="RHEA:60877"/>
    </physiologicalReaction>
</comment>
<keyword evidence="12" id="KW-1185">Reference proteome</keyword>
<evidence type="ECO:0000256" key="7">
    <source>
        <dbReference type="ARBA" id="ARBA00022842"/>
    </source>
</evidence>
<sequence length="302" mass="34083">MLHDNPNAFTANPLDKAGVQRKDKDWLAAQARKPEARLLLFYRGELLIDRQPTTSQIQWLAMDALRTLPMDRETVLLGLWDGAPIYAVDASHAEKPPFADIASYANLRNAAPFLPPQELAVAGQGMWLLNWHRQHRFCAYEGDRTVSAEGGFKRINERTGAEHFPRTDPVAIVLPIHGDEICLGRSPHFPAGFMSCFAGYMEPGETLEQCAERELFEEVGLQATSMGYIFSQPWPFPHSLMMGFFAEVASKDLTLDPTEIEEARWFSRKEAELVMNGEHAILCPPRQAIAHQLIKLWLERTA</sequence>
<dbReference type="GO" id="GO:0016787">
    <property type="term" value="F:hydrolase activity"/>
    <property type="evidence" value="ECO:0007669"/>
    <property type="project" value="UniProtKB-KW"/>
</dbReference>
<dbReference type="Gene3D" id="3.90.79.10">
    <property type="entry name" value="Nucleoside Triphosphate Pyrophosphohydrolase"/>
    <property type="match status" value="1"/>
</dbReference>
<dbReference type="Pfam" id="PF09296">
    <property type="entry name" value="NUDIX-like"/>
    <property type="match status" value="1"/>
</dbReference>
<dbReference type="CDD" id="cd03429">
    <property type="entry name" value="NUDIX_NADH_pyrophosphatase_Nudt13"/>
    <property type="match status" value="1"/>
</dbReference>
<comment type="cofactor">
    <cofactor evidence="1">
        <name>Mg(2+)</name>
        <dbReference type="ChEBI" id="CHEBI:18420"/>
    </cofactor>
</comment>